<dbReference type="PROSITE" id="PS51379">
    <property type="entry name" value="4FE4S_FER_2"/>
    <property type="match status" value="1"/>
</dbReference>
<dbReference type="Proteomes" id="UP000799750">
    <property type="component" value="Unassembled WGS sequence"/>
</dbReference>
<dbReference type="AlphaFoldDB" id="A0A6A6QHN5"/>
<reference evidence="3" key="1">
    <citation type="journal article" date="2020" name="Stud. Mycol.">
        <title>101 Dothideomycetes genomes: a test case for predicting lifestyles and emergence of pathogens.</title>
        <authorList>
            <person name="Haridas S."/>
            <person name="Albert R."/>
            <person name="Binder M."/>
            <person name="Bloem J."/>
            <person name="Labutti K."/>
            <person name="Salamov A."/>
            <person name="Andreopoulos B."/>
            <person name="Baker S."/>
            <person name="Barry K."/>
            <person name="Bills G."/>
            <person name="Bluhm B."/>
            <person name="Cannon C."/>
            <person name="Castanera R."/>
            <person name="Culley D."/>
            <person name="Daum C."/>
            <person name="Ezra D."/>
            <person name="Gonzalez J."/>
            <person name="Henrissat B."/>
            <person name="Kuo A."/>
            <person name="Liang C."/>
            <person name="Lipzen A."/>
            <person name="Lutzoni F."/>
            <person name="Magnuson J."/>
            <person name="Mondo S."/>
            <person name="Nolan M."/>
            <person name="Ohm R."/>
            <person name="Pangilinan J."/>
            <person name="Park H.-J."/>
            <person name="Ramirez L."/>
            <person name="Alfaro M."/>
            <person name="Sun H."/>
            <person name="Tritt A."/>
            <person name="Yoshinaga Y."/>
            <person name="Zwiers L.-H."/>
            <person name="Turgeon B."/>
            <person name="Goodwin S."/>
            <person name="Spatafora J."/>
            <person name="Crous P."/>
            <person name="Grigoriev I."/>
        </authorList>
    </citation>
    <scope>NUCLEOTIDE SEQUENCE</scope>
    <source>
        <strain evidence="3">CBS 269.34</strain>
    </source>
</reference>
<keyword evidence="4" id="KW-1185">Reference proteome</keyword>
<protein>
    <recommendedName>
        <fullName evidence="2">4Fe-4S ferredoxin-type domain-containing protein</fullName>
    </recommendedName>
</protein>
<feature type="region of interest" description="Disordered" evidence="1">
    <location>
        <begin position="278"/>
        <end position="300"/>
    </location>
</feature>
<feature type="domain" description="4Fe-4S ferredoxin-type" evidence="2">
    <location>
        <begin position="136"/>
        <end position="167"/>
    </location>
</feature>
<feature type="region of interest" description="Disordered" evidence="1">
    <location>
        <begin position="1"/>
        <end position="44"/>
    </location>
</feature>
<evidence type="ECO:0000313" key="3">
    <source>
        <dbReference type="EMBL" id="KAF2491938.1"/>
    </source>
</evidence>
<evidence type="ECO:0000259" key="2">
    <source>
        <dbReference type="PROSITE" id="PS51379"/>
    </source>
</evidence>
<feature type="region of interest" description="Disordered" evidence="1">
    <location>
        <begin position="392"/>
        <end position="415"/>
    </location>
</feature>
<name>A0A6A6QHN5_9PEZI</name>
<evidence type="ECO:0000313" key="4">
    <source>
        <dbReference type="Proteomes" id="UP000799750"/>
    </source>
</evidence>
<dbReference type="EMBL" id="MU004194">
    <property type="protein sequence ID" value="KAF2491938.1"/>
    <property type="molecule type" value="Genomic_DNA"/>
</dbReference>
<sequence>MNPNRTSSSSSSGPSVNSKDHSEFSPNMEDFTDQVDRMNIGGPVDEIADSLTDLALKAASETVEGGLATDDDTSNFDRSSDELVDYASQFALGVAPEDLEYLSKIDIEATSGLTEHGLALDYEPSNLQFFHTLDCGHPYYDESFHAIPCGSSCAANCPGRSPQTDTDDFYVCEICADAAGKLIAAAAEDQGADNNLGHFDEGTSEEIDGPLDNPADSLYEGPILDEEYDILGPEHTCADAFSFDSDYYNTLLLRFEGQKTVYDKYFEDCKACVEESKLLTESNPKPEASSPKLQTVEENPDPSLDYELSLFAAQAKGTVGTVWSPTMPPPPQPRTGALRRTEDGSPDYAFQASPAYTLTCPVGIPEGKYITPAEAAKFRKNQPGNLLETLKRGDRDLVIPKKPGVQLEPHGKEQK</sequence>
<dbReference type="OrthoDB" id="10597537at2759"/>
<dbReference type="InterPro" id="IPR017896">
    <property type="entry name" value="4Fe4S_Fe-S-bd"/>
</dbReference>
<evidence type="ECO:0000256" key="1">
    <source>
        <dbReference type="SAM" id="MobiDB-lite"/>
    </source>
</evidence>
<feature type="compositionally biased region" description="Low complexity" evidence="1">
    <location>
        <begin position="7"/>
        <end position="17"/>
    </location>
</feature>
<gene>
    <name evidence="3" type="ORF">BU16DRAFT_593111</name>
</gene>
<accession>A0A6A6QHN5</accession>
<proteinExistence type="predicted"/>
<organism evidence="3 4">
    <name type="scientific">Lophium mytilinum</name>
    <dbReference type="NCBI Taxonomy" id="390894"/>
    <lineage>
        <taxon>Eukaryota</taxon>
        <taxon>Fungi</taxon>
        <taxon>Dikarya</taxon>
        <taxon>Ascomycota</taxon>
        <taxon>Pezizomycotina</taxon>
        <taxon>Dothideomycetes</taxon>
        <taxon>Pleosporomycetidae</taxon>
        <taxon>Mytilinidiales</taxon>
        <taxon>Mytilinidiaceae</taxon>
        <taxon>Lophium</taxon>
    </lineage>
</organism>